<keyword evidence="6" id="KW-0378">Hydrolase</keyword>
<keyword evidence="7" id="KW-1015">Disulfide bond</keyword>
<name>A0A6J6R7B7_9ZZZZ</name>
<dbReference type="CDD" id="cd00190">
    <property type="entry name" value="Tryp_SPc"/>
    <property type="match status" value="1"/>
</dbReference>
<protein>
    <submittedName>
        <fullName evidence="12">Unannotated protein</fullName>
    </submittedName>
</protein>
<dbReference type="InterPro" id="IPR001254">
    <property type="entry name" value="Trypsin_dom"/>
</dbReference>
<dbReference type="EMBL" id="CAESAI010000038">
    <property type="protein sequence ID" value="CAB4343173.1"/>
    <property type="molecule type" value="Genomic_DNA"/>
</dbReference>
<reference evidence="12" key="1">
    <citation type="submission" date="2020-05" db="EMBL/GenBank/DDBJ databases">
        <authorList>
            <person name="Chiriac C."/>
            <person name="Salcher M."/>
            <person name="Ghai R."/>
            <person name="Kavagutti S V."/>
        </authorList>
    </citation>
    <scope>NUCLEOTIDE SEQUENCE</scope>
</reference>
<dbReference type="FunFam" id="2.40.10.10:FF:000054">
    <property type="entry name" value="Complement C1r subcomponent"/>
    <property type="match status" value="1"/>
</dbReference>
<dbReference type="PANTHER" id="PTHR24264:SF65">
    <property type="entry name" value="SRCR DOMAIN-CONTAINING PROTEIN"/>
    <property type="match status" value="1"/>
</dbReference>
<evidence type="ECO:0000313" key="13">
    <source>
        <dbReference type="EMBL" id="CAB4798483.1"/>
    </source>
</evidence>
<keyword evidence="3" id="KW-0964">Secreted</keyword>
<dbReference type="GO" id="GO:0030313">
    <property type="term" value="C:cell envelope"/>
    <property type="evidence" value="ECO:0007669"/>
    <property type="project" value="UniProtKB-SubCell"/>
</dbReference>
<dbReference type="Pfam" id="PF00089">
    <property type="entry name" value="Trypsin"/>
    <property type="match status" value="1"/>
</dbReference>
<dbReference type="InterPro" id="IPR043504">
    <property type="entry name" value="Peptidase_S1_PA_chymotrypsin"/>
</dbReference>
<dbReference type="Gene3D" id="2.40.10.10">
    <property type="entry name" value="Trypsin-like serine proteases"/>
    <property type="match status" value="1"/>
</dbReference>
<dbReference type="EMBL" id="CAFAAO010000004">
    <property type="protein sequence ID" value="CAB4798483.1"/>
    <property type="molecule type" value="Genomic_DNA"/>
</dbReference>
<evidence type="ECO:0000259" key="9">
    <source>
        <dbReference type="PROSITE" id="PS50240"/>
    </source>
</evidence>
<feature type="domain" description="Peptidase S1" evidence="9">
    <location>
        <begin position="42"/>
        <end position="294"/>
    </location>
</feature>
<evidence type="ECO:0000256" key="4">
    <source>
        <dbReference type="ARBA" id="ARBA00022670"/>
    </source>
</evidence>
<evidence type="ECO:0000256" key="6">
    <source>
        <dbReference type="ARBA" id="ARBA00022801"/>
    </source>
</evidence>
<gene>
    <name evidence="12" type="ORF">UFOPK2648_01361</name>
    <name evidence="13" type="ORF">UFOPK3037_00464</name>
    <name evidence="10" type="ORF">UFOPK3406_01209</name>
    <name evidence="11" type="ORF">UFOPK3925_01422</name>
    <name evidence="14" type="ORF">UFOPK4097_01391</name>
</gene>
<dbReference type="InterPro" id="IPR013378">
    <property type="entry name" value="InlB-like_B-rpt"/>
</dbReference>
<dbReference type="InterPro" id="IPR001314">
    <property type="entry name" value="Peptidase_S1A"/>
</dbReference>
<dbReference type="PRINTS" id="PR00722">
    <property type="entry name" value="CHYMOTRYPSIN"/>
</dbReference>
<dbReference type="FunFam" id="2.40.10.10:FF:000068">
    <property type="entry name" value="transmembrane protease serine 2"/>
    <property type="match status" value="1"/>
</dbReference>
<dbReference type="InterPro" id="IPR042229">
    <property type="entry name" value="Listeria/Bacterioides_rpt_sf"/>
</dbReference>
<dbReference type="PROSITE" id="PS50240">
    <property type="entry name" value="TRYPSIN_DOM"/>
    <property type="match status" value="1"/>
</dbReference>
<evidence type="ECO:0000313" key="11">
    <source>
        <dbReference type="EMBL" id="CAB4344703.1"/>
    </source>
</evidence>
<dbReference type="InterPro" id="IPR009003">
    <property type="entry name" value="Peptidase_S1_PA"/>
</dbReference>
<dbReference type="InterPro" id="IPR018114">
    <property type="entry name" value="TRYPSIN_HIS"/>
</dbReference>
<sequence length="574" mass="59598">MQRAGSKIITLAMAFTLGLIPSAQALQVDPSGNNIEVPTAKIVGGSNIGISQAPWQVALISAYSSNNYQGQFCGGSVVSREWIVTAAHCVSGKTPADFIVLAGTAVLNESGLSGNTVKRIMVHPTWNSTTIEGDVALIQLTSPLTLSTGQIEKINIPSSKPAGATQAKISGWGSTWFADSSSSFSYDWNNTGKKYPKNLQGATVNVGNDSLCTSLLGSSNYKPISMLCAGLVDINLDFIVDACQGDSGGPLATSVGGKWYLSGIVSWGFGCSWLTPGVYTNVANYSNWITTNAIPVKYGVTYNVNGSSSGSVPIDLASPYEPSTVVTLLGNSGNLQRTGYNFAGWNTEPNGSGTSYAATGINTFTIGASAVTLYAQWTIRSFTVTYGANGGTEGSVPLDVASPHQYNSAVTVLSNTGNLGRTGYTFAGWNTELNGSGTSFTASGSESLTMGATAVILYAQWLIEPEFAVAQAAAAQAAAEAAAAADLASRTVTVNNKFAVKALAQQVGVPIVSPKAKVTFKVARSSARICAKSGSKLKTKKTGNCVVTFTVQEPKPKGGKKPKAKKTVKTLVIQ</sequence>
<dbReference type="GO" id="GO:0006508">
    <property type="term" value="P:proteolysis"/>
    <property type="evidence" value="ECO:0007669"/>
    <property type="project" value="UniProtKB-KW"/>
</dbReference>
<evidence type="ECO:0000256" key="1">
    <source>
        <dbReference type="ARBA" id="ARBA00004196"/>
    </source>
</evidence>
<evidence type="ECO:0000313" key="14">
    <source>
        <dbReference type="EMBL" id="CAB5028129.1"/>
    </source>
</evidence>
<dbReference type="EMBL" id="CAFBPK010000029">
    <property type="protein sequence ID" value="CAB5028129.1"/>
    <property type="molecule type" value="Genomic_DNA"/>
</dbReference>
<dbReference type="AlphaFoldDB" id="A0A6J6R7B7"/>
<dbReference type="InterPro" id="IPR050127">
    <property type="entry name" value="Serine_Proteases_S1"/>
</dbReference>
<evidence type="ECO:0000256" key="7">
    <source>
        <dbReference type="ARBA" id="ARBA00023157"/>
    </source>
</evidence>
<proteinExistence type="predicted"/>
<comment type="subcellular location">
    <subcellularLocation>
        <location evidence="1">Cell envelope</location>
    </subcellularLocation>
    <subcellularLocation>
        <location evidence="2">Secreted</location>
    </subcellularLocation>
</comment>
<keyword evidence="4" id="KW-0645">Protease</keyword>
<keyword evidence="5" id="KW-0732">Signal</keyword>
<evidence type="ECO:0000256" key="8">
    <source>
        <dbReference type="ARBA" id="ARBA00023180"/>
    </source>
</evidence>
<dbReference type="PROSITE" id="PS00135">
    <property type="entry name" value="TRYPSIN_SER"/>
    <property type="match status" value="1"/>
</dbReference>
<dbReference type="EMBL" id="CAESAD010000014">
    <property type="protein sequence ID" value="CAB4344703.1"/>
    <property type="molecule type" value="Genomic_DNA"/>
</dbReference>
<dbReference type="GO" id="GO:0004252">
    <property type="term" value="F:serine-type endopeptidase activity"/>
    <property type="evidence" value="ECO:0007669"/>
    <property type="project" value="InterPro"/>
</dbReference>
<evidence type="ECO:0000313" key="12">
    <source>
        <dbReference type="EMBL" id="CAB4719687.1"/>
    </source>
</evidence>
<dbReference type="SMART" id="SM00020">
    <property type="entry name" value="Tryp_SPc"/>
    <property type="match status" value="1"/>
</dbReference>
<keyword evidence="8" id="KW-0325">Glycoprotein</keyword>
<evidence type="ECO:0000256" key="3">
    <source>
        <dbReference type="ARBA" id="ARBA00022525"/>
    </source>
</evidence>
<evidence type="ECO:0000313" key="10">
    <source>
        <dbReference type="EMBL" id="CAB4343173.1"/>
    </source>
</evidence>
<evidence type="ECO:0000256" key="2">
    <source>
        <dbReference type="ARBA" id="ARBA00004613"/>
    </source>
</evidence>
<dbReference type="PANTHER" id="PTHR24264">
    <property type="entry name" value="TRYPSIN-RELATED"/>
    <property type="match status" value="1"/>
</dbReference>
<accession>A0A6J6R7B7</accession>
<dbReference type="GO" id="GO:0005615">
    <property type="term" value="C:extracellular space"/>
    <property type="evidence" value="ECO:0007669"/>
    <property type="project" value="TreeGrafter"/>
</dbReference>
<dbReference type="SUPFAM" id="SSF50494">
    <property type="entry name" value="Trypsin-like serine proteases"/>
    <property type="match status" value="1"/>
</dbReference>
<dbReference type="PROSITE" id="PS00134">
    <property type="entry name" value="TRYPSIN_HIS"/>
    <property type="match status" value="1"/>
</dbReference>
<dbReference type="Pfam" id="PF09479">
    <property type="entry name" value="Flg_new"/>
    <property type="match status" value="2"/>
</dbReference>
<dbReference type="Gene3D" id="2.60.40.4270">
    <property type="entry name" value="Listeria-Bacteroides repeat domain"/>
    <property type="match status" value="2"/>
</dbReference>
<dbReference type="NCBIfam" id="TIGR02543">
    <property type="entry name" value="List_Bact_rpt"/>
    <property type="match status" value="2"/>
</dbReference>
<organism evidence="12">
    <name type="scientific">freshwater metagenome</name>
    <dbReference type="NCBI Taxonomy" id="449393"/>
    <lineage>
        <taxon>unclassified sequences</taxon>
        <taxon>metagenomes</taxon>
        <taxon>ecological metagenomes</taxon>
    </lineage>
</organism>
<evidence type="ECO:0000256" key="5">
    <source>
        <dbReference type="ARBA" id="ARBA00022729"/>
    </source>
</evidence>
<dbReference type="InterPro" id="IPR033116">
    <property type="entry name" value="TRYPSIN_SER"/>
</dbReference>
<dbReference type="EMBL" id="CAEZYC010000117">
    <property type="protein sequence ID" value="CAB4719687.1"/>
    <property type="molecule type" value="Genomic_DNA"/>
</dbReference>